<gene>
    <name evidence="3" type="ORF">FJY75_06280</name>
</gene>
<proteinExistence type="predicted"/>
<feature type="signal peptide" evidence="2">
    <location>
        <begin position="1"/>
        <end position="25"/>
    </location>
</feature>
<evidence type="ECO:0008006" key="5">
    <source>
        <dbReference type="Google" id="ProtNLM"/>
    </source>
</evidence>
<evidence type="ECO:0000256" key="1">
    <source>
        <dbReference type="SAM" id="MobiDB-lite"/>
    </source>
</evidence>
<accession>A0A937XCK5</accession>
<evidence type="ECO:0000313" key="3">
    <source>
        <dbReference type="EMBL" id="MBM3317443.1"/>
    </source>
</evidence>
<comment type="caution">
    <text evidence="3">The sequence shown here is derived from an EMBL/GenBank/DDBJ whole genome shotgun (WGS) entry which is preliminary data.</text>
</comment>
<evidence type="ECO:0000256" key="2">
    <source>
        <dbReference type="SAM" id="SignalP"/>
    </source>
</evidence>
<evidence type="ECO:0000313" key="4">
    <source>
        <dbReference type="Proteomes" id="UP000748308"/>
    </source>
</evidence>
<dbReference type="AlphaFoldDB" id="A0A937XCK5"/>
<dbReference type="Proteomes" id="UP000748308">
    <property type="component" value="Unassembled WGS sequence"/>
</dbReference>
<keyword evidence="2" id="KW-0732">Signal</keyword>
<organism evidence="3 4">
    <name type="scientific">Eiseniibacteriota bacterium</name>
    <dbReference type="NCBI Taxonomy" id="2212470"/>
    <lineage>
        <taxon>Bacteria</taxon>
        <taxon>Candidatus Eiseniibacteriota</taxon>
    </lineage>
</organism>
<feature type="region of interest" description="Disordered" evidence="1">
    <location>
        <begin position="235"/>
        <end position="255"/>
    </location>
</feature>
<name>A0A937XCK5_UNCEI</name>
<reference evidence="3" key="1">
    <citation type="submission" date="2019-03" db="EMBL/GenBank/DDBJ databases">
        <title>Lake Tanganyika Metagenome-Assembled Genomes (MAGs).</title>
        <authorList>
            <person name="Tran P."/>
        </authorList>
    </citation>
    <scope>NUCLEOTIDE SEQUENCE</scope>
    <source>
        <strain evidence="3">M_DeepCast_400m_m2_100</strain>
    </source>
</reference>
<sequence length="255" mass="27731">MKLPSLLAPAIVLAALALVVAPSFADEELLPEATISLGRDPAPPSCVEVPGGILTITWDIEHETTPNYVLYELWDPSQTILIESETYPGNSGITVTRYWECPEGAIEGKYWVRVEYWSYQAGNEANAEVTFYVCSGTGSICAQKWEDVDCSGDISTPDVVIPGWWLCITTPFGDTFCLPTDDTGTVCWDGLLLGNYTVSEIMQPGYIVVLPPGGVHQVTLSAGTPDAFVTFLNRPEDSPSPAEDSSWGKLKSIFR</sequence>
<dbReference type="EMBL" id="VGIY01000125">
    <property type="protein sequence ID" value="MBM3317443.1"/>
    <property type="molecule type" value="Genomic_DNA"/>
</dbReference>
<protein>
    <recommendedName>
        <fullName evidence="5">Fibronectin type III domain-containing protein</fullName>
    </recommendedName>
</protein>
<feature type="chain" id="PRO_5037670948" description="Fibronectin type III domain-containing protein" evidence="2">
    <location>
        <begin position="26"/>
        <end position="255"/>
    </location>
</feature>